<dbReference type="EMBL" id="CAUEEQ010007776">
    <property type="protein sequence ID" value="CAJ0931535.1"/>
    <property type="molecule type" value="Genomic_DNA"/>
</dbReference>
<dbReference type="Gene3D" id="2.30.180.10">
    <property type="entry name" value="FAS1 domain"/>
    <property type="match status" value="1"/>
</dbReference>
<evidence type="ECO:0000313" key="6">
    <source>
        <dbReference type="EMBL" id="CAJ0931535.1"/>
    </source>
</evidence>
<dbReference type="InterPro" id="IPR000782">
    <property type="entry name" value="FAS1_domain"/>
</dbReference>
<protein>
    <recommendedName>
        <fullName evidence="5">FAS1 domain-containing protein</fullName>
    </recommendedName>
</protein>
<evidence type="ECO:0000259" key="5">
    <source>
        <dbReference type="PROSITE" id="PS50213"/>
    </source>
</evidence>
<evidence type="ECO:0000256" key="4">
    <source>
        <dbReference type="ARBA" id="ARBA00023180"/>
    </source>
</evidence>
<comment type="caution">
    <text evidence="6">The sequence shown here is derived from an EMBL/GenBank/DDBJ whole genome shotgun (WGS) entry which is preliminary data.</text>
</comment>
<evidence type="ECO:0000313" key="7">
    <source>
        <dbReference type="Proteomes" id="UP001176940"/>
    </source>
</evidence>
<keyword evidence="3" id="KW-1015">Disulfide bond</keyword>
<organism evidence="6 7">
    <name type="scientific">Ranitomeya imitator</name>
    <name type="common">mimic poison frog</name>
    <dbReference type="NCBI Taxonomy" id="111125"/>
    <lineage>
        <taxon>Eukaryota</taxon>
        <taxon>Metazoa</taxon>
        <taxon>Chordata</taxon>
        <taxon>Craniata</taxon>
        <taxon>Vertebrata</taxon>
        <taxon>Euteleostomi</taxon>
        <taxon>Amphibia</taxon>
        <taxon>Batrachia</taxon>
        <taxon>Anura</taxon>
        <taxon>Neobatrachia</taxon>
        <taxon>Hyloidea</taxon>
        <taxon>Dendrobatidae</taxon>
        <taxon>Dendrobatinae</taxon>
        <taxon>Ranitomeya</taxon>
    </lineage>
</organism>
<dbReference type="Proteomes" id="UP001176940">
    <property type="component" value="Unassembled WGS sequence"/>
</dbReference>
<accession>A0ABN9L5F4</accession>
<feature type="domain" description="FAS1" evidence="5">
    <location>
        <begin position="1"/>
        <end position="81"/>
    </location>
</feature>
<dbReference type="PANTHER" id="PTHR24038:SF8">
    <property type="entry name" value="STABILIN-1"/>
    <property type="match status" value="1"/>
</dbReference>
<keyword evidence="2" id="KW-0472">Membrane</keyword>
<reference evidence="6" key="1">
    <citation type="submission" date="2023-07" db="EMBL/GenBank/DDBJ databases">
        <authorList>
            <person name="Stuckert A."/>
        </authorList>
    </citation>
    <scope>NUCLEOTIDE SEQUENCE</scope>
</reference>
<comment type="subcellular location">
    <subcellularLocation>
        <location evidence="1">Membrane</location>
    </subcellularLocation>
</comment>
<dbReference type="SUPFAM" id="SSF82153">
    <property type="entry name" value="FAS1 domain"/>
    <property type="match status" value="1"/>
</dbReference>
<dbReference type="SMART" id="SM00554">
    <property type="entry name" value="FAS1"/>
    <property type="match status" value="1"/>
</dbReference>
<keyword evidence="4" id="KW-0325">Glycoprotein</keyword>
<dbReference type="PANTHER" id="PTHR24038">
    <property type="entry name" value="STABILIN"/>
    <property type="match status" value="1"/>
</dbReference>
<name>A0ABN9L5F4_9NEOB</name>
<gene>
    <name evidence="6" type="ORF">RIMI_LOCUS4737214</name>
</gene>
<dbReference type="PROSITE" id="PS50213">
    <property type="entry name" value="FAS1"/>
    <property type="match status" value="1"/>
</dbReference>
<dbReference type="InterPro" id="IPR036378">
    <property type="entry name" value="FAS1_dom_sf"/>
</dbReference>
<evidence type="ECO:0000256" key="1">
    <source>
        <dbReference type="ARBA" id="ARBA00004370"/>
    </source>
</evidence>
<proteinExistence type="predicted"/>
<evidence type="ECO:0000256" key="2">
    <source>
        <dbReference type="ARBA" id="ARBA00023136"/>
    </source>
</evidence>
<evidence type="ECO:0000256" key="3">
    <source>
        <dbReference type="ARBA" id="ARBA00023157"/>
    </source>
</evidence>
<sequence>MKKHRDKLEAYLKVHIIRDSKILAANLPGSGSRRTLHGSMVSFECSSTNIGEILVNDNNAKIIQRDMEFAGGIAHGIDQLLEPPNLGARCDEFTEFKSPVTLASGIKVIEYAR</sequence>
<keyword evidence="7" id="KW-1185">Reference proteome</keyword>
<dbReference type="Pfam" id="PF02469">
    <property type="entry name" value="Fasciclin"/>
    <property type="match status" value="1"/>
</dbReference>